<feature type="domain" description="DUF2062" evidence="2">
    <location>
        <begin position="11"/>
        <end position="153"/>
    </location>
</feature>
<protein>
    <submittedName>
        <fullName evidence="3">DUF2062 domain-containing protein</fullName>
    </submittedName>
</protein>
<dbReference type="EMBL" id="DRLD01000183">
    <property type="protein sequence ID" value="HED10359.1"/>
    <property type="molecule type" value="Genomic_DNA"/>
</dbReference>
<keyword evidence="1" id="KW-1133">Transmembrane helix</keyword>
<dbReference type="PANTHER" id="PTHR40547:SF1">
    <property type="entry name" value="SLL0298 PROTEIN"/>
    <property type="match status" value="1"/>
</dbReference>
<comment type="caution">
    <text evidence="3">The sequence shown here is derived from an EMBL/GenBank/DDBJ whole genome shotgun (WGS) entry which is preliminary data.</text>
</comment>
<dbReference type="Pfam" id="PF09835">
    <property type="entry name" value="DUF2062"/>
    <property type="match status" value="1"/>
</dbReference>
<evidence type="ECO:0000256" key="1">
    <source>
        <dbReference type="SAM" id="Phobius"/>
    </source>
</evidence>
<dbReference type="AlphaFoldDB" id="A0A7V1LLT1"/>
<organism evidence="3">
    <name type="scientific">Caldithrix abyssi</name>
    <dbReference type="NCBI Taxonomy" id="187145"/>
    <lineage>
        <taxon>Bacteria</taxon>
        <taxon>Pseudomonadati</taxon>
        <taxon>Calditrichota</taxon>
        <taxon>Calditrichia</taxon>
        <taxon>Calditrichales</taxon>
        <taxon>Calditrichaceae</taxon>
        <taxon>Caldithrix</taxon>
    </lineage>
</organism>
<reference evidence="3" key="1">
    <citation type="journal article" date="2020" name="mSystems">
        <title>Genome- and Community-Level Interaction Insights into Carbon Utilization and Element Cycling Functions of Hydrothermarchaeota in Hydrothermal Sediment.</title>
        <authorList>
            <person name="Zhou Z."/>
            <person name="Liu Y."/>
            <person name="Xu W."/>
            <person name="Pan J."/>
            <person name="Luo Z.H."/>
            <person name="Li M."/>
        </authorList>
    </citation>
    <scope>NUCLEOTIDE SEQUENCE [LARGE SCALE GENOMIC DNA]</scope>
    <source>
        <strain evidence="3">HyVt-456</strain>
    </source>
</reference>
<feature type="transmembrane region" description="Helical" evidence="1">
    <location>
        <begin position="120"/>
        <end position="142"/>
    </location>
</feature>
<accession>A0A7V1LLT1</accession>
<feature type="transmembrane region" description="Helical" evidence="1">
    <location>
        <begin position="31"/>
        <end position="54"/>
    </location>
</feature>
<gene>
    <name evidence="3" type="ORF">ENJ10_06700</name>
</gene>
<feature type="transmembrane region" description="Helical" evidence="1">
    <location>
        <begin position="61"/>
        <end position="82"/>
    </location>
</feature>
<name>A0A7V1LLT1_CALAY</name>
<evidence type="ECO:0000259" key="2">
    <source>
        <dbReference type="Pfam" id="PF09835"/>
    </source>
</evidence>
<keyword evidence="1" id="KW-0472">Membrane</keyword>
<dbReference type="Proteomes" id="UP000886005">
    <property type="component" value="Unassembled WGS sequence"/>
</dbReference>
<dbReference type="PANTHER" id="PTHR40547">
    <property type="entry name" value="SLL0298 PROTEIN"/>
    <property type="match status" value="1"/>
</dbReference>
<proteinExistence type="predicted"/>
<sequence length="164" mass="18391">MLKLKGHPKIQEALNHIIHPDQSPRVSALSIAAGVFIGIFIPVGMQLMTVILISPLKKINVVLTTLATLLSNPFTVLPLYWLGITVGEWTLKRNFPWHTYDTFMEHPSFQQFLSFGEQGILILMTGLLVMAIPSALITYFISWRVAVSLRRRHQPGDEVSSQGN</sequence>
<evidence type="ECO:0000313" key="3">
    <source>
        <dbReference type="EMBL" id="HED10359.1"/>
    </source>
</evidence>
<dbReference type="InterPro" id="IPR018639">
    <property type="entry name" value="DUF2062"/>
</dbReference>
<keyword evidence="1" id="KW-0812">Transmembrane</keyword>